<dbReference type="InterPro" id="IPR004695">
    <property type="entry name" value="SLAC1/Mae1/Ssu1/TehA"/>
</dbReference>
<feature type="region of interest" description="Disordered" evidence="10">
    <location>
        <begin position="1"/>
        <end position="46"/>
    </location>
</feature>
<evidence type="ECO:0000256" key="6">
    <source>
        <dbReference type="ARBA" id="ARBA00022989"/>
    </source>
</evidence>
<keyword evidence="7 11" id="KW-0472">Membrane</keyword>
<keyword evidence="13" id="KW-1185">Reference proteome</keyword>
<keyword evidence="6 11" id="KW-1133">Transmembrane helix</keyword>
<comment type="similarity">
    <text evidence="2">Belongs to the tellurite-resistance/dicarboxylate transporter (TDT) family.</text>
</comment>
<evidence type="ECO:0000256" key="9">
    <source>
        <dbReference type="ARBA" id="ARBA00072906"/>
    </source>
</evidence>
<dbReference type="GO" id="GO:0005886">
    <property type="term" value="C:plasma membrane"/>
    <property type="evidence" value="ECO:0007669"/>
    <property type="project" value="UniProtKB-SubCell"/>
</dbReference>
<evidence type="ECO:0000256" key="7">
    <source>
        <dbReference type="ARBA" id="ARBA00023136"/>
    </source>
</evidence>
<feature type="transmembrane region" description="Helical" evidence="11">
    <location>
        <begin position="196"/>
        <end position="220"/>
    </location>
</feature>
<evidence type="ECO:0000256" key="11">
    <source>
        <dbReference type="SAM" id="Phobius"/>
    </source>
</evidence>
<dbReference type="CDD" id="cd09318">
    <property type="entry name" value="TDT_SSU1"/>
    <property type="match status" value="1"/>
</dbReference>
<evidence type="ECO:0000256" key="4">
    <source>
        <dbReference type="ARBA" id="ARBA00022475"/>
    </source>
</evidence>
<dbReference type="InterPro" id="IPR038665">
    <property type="entry name" value="Voltage-dep_anion_channel_sf"/>
</dbReference>
<evidence type="ECO:0000313" key="13">
    <source>
        <dbReference type="Proteomes" id="UP001239445"/>
    </source>
</evidence>
<evidence type="ECO:0000256" key="2">
    <source>
        <dbReference type="ARBA" id="ARBA00008566"/>
    </source>
</evidence>
<keyword evidence="4" id="KW-1003">Cell membrane</keyword>
<feature type="transmembrane region" description="Helical" evidence="11">
    <location>
        <begin position="160"/>
        <end position="184"/>
    </location>
</feature>
<evidence type="ECO:0000256" key="10">
    <source>
        <dbReference type="SAM" id="MobiDB-lite"/>
    </source>
</evidence>
<dbReference type="EMBL" id="MU839840">
    <property type="protein sequence ID" value="KAK1752035.1"/>
    <property type="molecule type" value="Genomic_DNA"/>
</dbReference>
<dbReference type="InterPro" id="IPR051629">
    <property type="entry name" value="Sulfite_efflux_TDT"/>
</dbReference>
<dbReference type="PANTHER" id="PTHR31686">
    <property type="match status" value="1"/>
</dbReference>
<reference evidence="12" key="1">
    <citation type="submission" date="2023-06" db="EMBL/GenBank/DDBJ databases">
        <title>Genome-scale phylogeny and comparative genomics of the fungal order Sordariales.</title>
        <authorList>
            <consortium name="Lawrence Berkeley National Laboratory"/>
            <person name="Hensen N."/>
            <person name="Bonometti L."/>
            <person name="Westerberg I."/>
            <person name="Brannstrom I.O."/>
            <person name="Guillou S."/>
            <person name="Cros-Aarteil S."/>
            <person name="Calhoun S."/>
            <person name="Haridas S."/>
            <person name="Kuo A."/>
            <person name="Mondo S."/>
            <person name="Pangilinan J."/>
            <person name="Riley R."/>
            <person name="Labutti K."/>
            <person name="Andreopoulos B."/>
            <person name="Lipzen A."/>
            <person name="Chen C."/>
            <person name="Yanf M."/>
            <person name="Daum C."/>
            <person name="Ng V."/>
            <person name="Clum A."/>
            <person name="Steindorff A."/>
            <person name="Ohm R."/>
            <person name="Martin F."/>
            <person name="Silar P."/>
            <person name="Natvig D."/>
            <person name="Lalanne C."/>
            <person name="Gautier V."/>
            <person name="Ament-Velasquez S.L."/>
            <person name="Kruys A."/>
            <person name="Hutchinson M.I."/>
            <person name="Powell A.J."/>
            <person name="Barry K."/>
            <person name="Miller A.N."/>
            <person name="Grigoriev I.V."/>
            <person name="Debuchy R."/>
            <person name="Gladieux P."/>
            <person name="Thoren M.H."/>
            <person name="Johannesson H."/>
        </authorList>
    </citation>
    <scope>NUCLEOTIDE SEQUENCE</scope>
    <source>
        <strain evidence="12">PSN4</strain>
    </source>
</reference>
<evidence type="ECO:0000256" key="1">
    <source>
        <dbReference type="ARBA" id="ARBA00004651"/>
    </source>
</evidence>
<comment type="subcellular location">
    <subcellularLocation>
        <location evidence="1">Cell membrane</location>
        <topology evidence="1">Multi-pass membrane protein</topology>
    </subcellularLocation>
</comment>
<proteinExistence type="inferred from homology"/>
<dbReference type="Pfam" id="PF03595">
    <property type="entry name" value="SLAC1"/>
    <property type="match status" value="1"/>
</dbReference>
<name>A0AAJ0B6D5_9PEZI</name>
<gene>
    <name evidence="12" type="ORF">QBC47DRAFT_64078</name>
</gene>
<dbReference type="GO" id="GO:0000319">
    <property type="term" value="F:sulfite transmembrane transporter activity"/>
    <property type="evidence" value="ECO:0007669"/>
    <property type="project" value="TreeGrafter"/>
</dbReference>
<dbReference type="AlphaFoldDB" id="A0AAJ0B6D5"/>
<evidence type="ECO:0000256" key="8">
    <source>
        <dbReference type="ARBA" id="ARBA00056100"/>
    </source>
</evidence>
<feature type="transmembrane region" description="Helical" evidence="11">
    <location>
        <begin position="226"/>
        <end position="252"/>
    </location>
</feature>
<comment type="caution">
    <text evidence="12">The sequence shown here is derived from an EMBL/GenBank/DDBJ whole genome shotgun (WGS) entry which is preliminary data.</text>
</comment>
<keyword evidence="5 11" id="KW-0812">Transmembrane</keyword>
<keyword evidence="3" id="KW-0813">Transport</keyword>
<evidence type="ECO:0000313" key="12">
    <source>
        <dbReference type="EMBL" id="KAK1752035.1"/>
    </source>
</evidence>
<feature type="transmembrane region" description="Helical" evidence="11">
    <location>
        <begin position="129"/>
        <end position="154"/>
    </location>
</feature>
<dbReference type="FunFam" id="1.50.10.150:FF:000004">
    <property type="entry name" value="Malic acid transporter"/>
    <property type="match status" value="1"/>
</dbReference>
<feature type="transmembrane region" description="Helical" evidence="11">
    <location>
        <begin position="372"/>
        <end position="397"/>
    </location>
</feature>
<feature type="transmembrane region" description="Helical" evidence="11">
    <location>
        <begin position="57"/>
        <end position="75"/>
    </location>
</feature>
<feature type="transmembrane region" description="Helical" evidence="11">
    <location>
        <begin position="87"/>
        <end position="109"/>
    </location>
</feature>
<dbReference type="PANTHER" id="PTHR31686:SF1">
    <property type="entry name" value="SULFITE EFFLUX PUMP SSU1"/>
    <property type="match status" value="1"/>
</dbReference>
<comment type="function">
    <text evidence="8">Sulphite efflux pump required for the secretion of sulphite as a reducing agent. In the presence of sulphite, cystine in keratin is directly cleaved to cysteine and S-sulphocysteine, and thereby, reduced proteins become accessible to hydrolysis by a variety of secreted endo- and exoproteases. Excretion of sulphite mediated by an efflux pump also represents a detoxification pathway for dermatophytes during infection of the epidermal stratum corneum, hair and nails, which are rich in cysteine.</text>
</comment>
<evidence type="ECO:0000256" key="5">
    <source>
        <dbReference type="ARBA" id="ARBA00022692"/>
    </source>
</evidence>
<feature type="transmembrane region" description="Helical" evidence="11">
    <location>
        <begin position="347"/>
        <end position="366"/>
    </location>
</feature>
<organism evidence="12 13">
    <name type="scientific">Echria macrotheca</name>
    <dbReference type="NCBI Taxonomy" id="438768"/>
    <lineage>
        <taxon>Eukaryota</taxon>
        <taxon>Fungi</taxon>
        <taxon>Dikarya</taxon>
        <taxon>Ascomycota</taxon>
        <taxon>Pezizomycotina</taxon>
        <taxon>Sordariomycetes</taxon>
        <taxon>Sordariomycetidae</taxon>
        <taxon>Sordariales</taxon>
        <taxon>Schizotheciaceae</taxon>
        <taxon>Echria</taxon>
    </lineage>
</organism>
<accession>A0AAJ0B6D5</accession>
<sequence>MEAEQSISPVREKEGDTPESSRGSKPEAASQRAGTQARGNAHGGSGESEFRRIVRNFTPSWFIITMSTGILSILLNKLPYNGNWLRIISIILFVLNVVLFVLFTALSCLRYILYPQLWSKVIRHPHQSLFLGTFPVGLATIINMVVIVCVPAWGQGLATLAWVLWWIDGVLAVAICFHMTWVLMSNRRSNLAHMTALWLIPIVSIVIAAAAGATVAGVLSNPYHRLWTIIISYCLWGIGMPLSWIILAIYFLRLTVHEPLPREVIVSALIPVGPLALGSFSIIQLGKLARTVFPQTNSLPLVAAAGDTLYVVGFLVALIMWAFAIIWFVIAVVMIAQVRRFPFNMGWWGFIFPTAIFGLATSTIGVELESTFFKVLATVVAVFAVLLWIGVACGTLLRSITGQMFFAPCLGTDLKAKLAGQDGSSGVESTAHDVV</sequence>
<feature type="transmembrane region" description="Helical" evidence="11">
    <location>
        <begin position="309"/>
        <end position="335"/>
    </location>
</feature>
<protein>
    <recommendedName>
        <fullName evidence="9">Sulfite efflux pump SSU1</fullName>
    </recommendedName>
</protein>
<evidence type="ECO:0000256" key="3">
    <source>
        <dbReference type="ARBA" id="ARBA00022448"/>
    </source>
</evidence>
<dbReference type="Gene3D" id="1.50.10.150">
    <property type="entry name" value="Voltage-dependent anion channel"/>
    <property type="match status" value="1"/>
</dbReference>
<feature type="transmembrane region" description="Helical" evidence="11">
    <location>
        <begin position="264"/>
        <end position="289"/>
    </location>
</feature>
<dbReference type="Proteomes" id="UP001239445">
    <property type="component" value="Unassembled WGS sequence"/>
</dbReference>